<comment type="caution">
    <text evidence="2">The sequence shown here is derived from an EMBL/GenBank/DDBJ whole genome shotgun (WGS) entry which is preliminary data.</text>
</comment>
<dbReference type="PANTHER" id="PTHR19308">
    <property type="entry name" value="PHOSPHATIDYLCHOLINE TRANSFER PROTEIN"/>
    <property type="match status" value="1"/>
</dbReference>
<dbReference type="EMBL" id="JAAPAO010000305">
    <property type="protein sequence ID" value="KAF4663828.1"/>
    <property type="molecule type" value="Genomic_DNA"/>
</dbReference>
<dbReference type="PANTHER" id="PTHR19308:SF14">
    <property type="entry name" value="START DOMAIN-CONTAINING PROTEIN"/>
    <property type="match status" value="1"/>
</dbReference>
<name>A0A7J6LWZ6_PERCH</name>
<dbReference type="CDD" id="cd00177">
    <property type="entry name" value="START"/>
    <property type="match status" value="2"/>
</dbReference>
<dbReference type="AlphaFoldDB" id="A0A7J6LWZ6"/>
<dbReference type="InterPro" id="IPR051213">
    <property type="entry name" value="START_lipid_transfer"/>
</dbReference>
<evidence type="ECO:0000313" key="3">
    <source>
        <dbReference type="Proteomes" id="UP000591131"/>
    </source>
</evidence>
<proteinExistence type="predicted"/>
<keyword evidence="3" id="KW-1185">Reference proteome</keyword>
<dbReference type="GO" id="GO:0005737">
    <property type="term" value="C:cytoplasm"/>
    <property type="evidence" value="ECO:0007669"/>
    <property type="project" value="UniProtKB-ARBA"/>
</dbReference>
<dbReference type="Pfam" id="PF01852">
    <property type="entry name" value="START"/>
    <property type="match status" value="2"/>
</dbReference>
<dbReference type="Gene3D" id="3.30.530.20">
    <property type="match status" value="2"/>
</dbReference>
<organism evidence="2 3">
    <name type="scientific">Perkinsus chesapeaki</name>
    <name type="common">Clam parasite</name>
    <name type="synonym">Perkinsus andrewsi</name>
    <dbReference type="NCBI Taxonomy" id="330153"/>
    <lineage>
        <taxon>Eukaryota</taxon>
        <taxon>Sar</taxon>
        <taxon>Alveolata</taxon>
        <taxon>Perkinsozoa</taxon>
        <taxon>Perkinsea</taxon>
        <taxon>Perkinsida</taxon>
        <taxon>Perkinsidae</taxon>
        <taxon>Perkinsus</taxon>
    </lineage>
</organism>
<dbReference type="Proteomes" id="UP000591131">
    <property type="component" value="Unassembled WGS sequence"/>
</dbReference>
<feature type="domain" description="START" evidence="1">
    <location>
        <begin position="282"/>
        <end position="411"/>
    </location>
</feature>
<dbReference type="PROSITE" id="PS50848">
    <property type="entry name" value="START"/>
    <property type="match status" value="2"/>
</dbReference>
<protein>
    <recommendedName>
        <fullName evidence="1">START domain-containing protein</fullName>
    </recommendedName>
</protein>
<dbReference type="SUPFAM" id="SSF55961">
    <property type="entry name" value="Bet v1-like"/>
    <property type="match status" value="2"/>
</dbReference>
<evidence type="ECO:0000259" key="1">
    <source>
        <dbReference type="PROSITE" id="PS50848"/>
    </source>
</evidence>
<dbReference type="GO" id="GO:0008289">
    <property type="term" value="F:lipid binding"/>
    <property type="evidence" value="ECO:0007669"/>
    <property type="project" value="InterPro"/>
</dbReference>
<evidence type="ECO:0000313" key="2">
    <source>
        <dbReference type="EMBL" id="KAF4663828.1"/>
    </source>
</evidence>
<reference evidence="2 3" key="1">
    <citation type="submission" date="2020-04" db="EMBL/GenBank/DDBJ databases">
        <title>Perkinsus chesapeaki whole genome sequence.</title>
        <authorList>
            <person name="Bogema D.R."/>
        </authorList>
    </citation>
    <scope>NUCLEOTIDE SEQUENCE [LARGE SCALE GENOMIC DNA]</scope>
    <source>
        <strain evidence="2">ATCC PRA-425</strain>
    </source>
</reference>
<dbReference type="OrthoDB" id="5403181at2759"/>
<feature type="domain" description="START" evidence="1">
    <location>
        <begin position="59"/>
        <end position="185"/>
    </location>
</feature>
<accession>A0A7J6LWZ6</accession>
<dbReference type="InterPro" id="IPR023393">
    <property type="entry name" value="START-like_dom_sf"/>
</dbReference>
<sequence>MEDIKDAQKVLLAFEEDPAFVSKGSSGSVQLSVRPQTSTERQVVCGKMSFGKDYTIQQIMQFINDLSVKETWDSQFQVGKELETFSKTDTQEFKLCWAAYKKQLGIAGRDFVYAVLTEMLSPTLGVIVTRSVNRDDYPEHKFLPSHCRGFIDNAGYIIRDVDGEKMLSYYNQLDIGGLVPTWIVNKVQIKQPTSMENTFNALKKFAFDQAIVFGSASLDILFIMEDIKDAQKVLLAFEKDPGFKSKGRSGNVELFVRPQTSTERQVVCGKMSFGKDYTIQQIMQFITDLSVKETWEAKFLNGKVLESFFKTDTQDFKLCWSAYKMQVGMSGRDFVYAVLTEMLSPTLGVIALRSVNRDDYPEHKFLASHCRGFIDNAGYIIRDVDGEKMISFYNQIDPRGLLPTWIVNMGMIKHPTALERIFNALKNYNFSSSQA</sequence>
<dbReference type="InterPro" id="IPR002913">
    <property type="entry name" value="START_lipid-bd_dom"/>
</dbReference>
<gene>
    <name evidence="2" type="ORF">FOL47_005537</name>
</gene>